<dbReference type="PIRSF" id="PIRSF008153">
    <property type="entry name" value="FMR1_interacting"/>
    <property type="match status" value="1"/>
</dbReference>
<feature type="compositionally biased region" description="Polar residues" evidence="1">
    <location>
        <begin position="1264"/>
        <end position="1276"/>
    </location>
</feature>
<proteinExistence type="predicted"/>
<gene>
    <name evidence="2" type="ORF">KFL_002670115</name>
</gene>
<dbReference type="Pfam" id="PF05994">
    <property type="entry name" value="FragX_IP"/>
    <property type="match status" value="1"/>
</dbReference>
<feature type="region of interest" description="Disordered" evidence="1">
    <location>
        <begin position="1234"/>
        <end position="1282"/>
    </location>
</feature>
<dbReference type="GO" id="GO:0000340">
    <property type="term" value="F:RNA 7-methylguanosine cap binding"/>
    <property type="evidence" value="ECO:0000318"/>
    <property type="project" value="GO_Central"/>
</dbReference>
<feature type="compositionally biased region" description="Polar residues" evidence="1">
    <location>
        <begin position="1235"/>
        <end position="1247"/>
    </location>
</feature>
<dbReference type="InterPro" id="IPR008081">
    <property type="entry name" value="Cytoplasmic_FMR1-int"/>
</dbReference>
<dbReference type="GO" id="GO:0000902">
    <property type="term" value="P:cell morphogenesis"/>
    <property type="evidence" value="ECO:0000318"/>
    <property type="project" value="GO_Central"/>
</dbReference>
<name>A0A1Y1I6B5_KLENI</name>
<dbReference type="OrthoDB" id="10265867at2759"/>
<dbReference type="GO" id="GO:0031209">
    <property type="term" value="C:SCAR complex"/>
    <property type="evidence" value="ECO:0000318"/>
    <property type="project" value="GO_Central"/>
</dbReference>
<evidence type="ECO:0000313" key="2">
    <source>
        <dbReference type="EMBL" id="GAQ86053.1"/>
    </source>
</evidence>
<dbReference type="OMA" id="HKESFFY"/>
<evidence type="ECO:0000313" key="3">
    <source>
        <dbReference type="Proteomes" id="UP000054558"/>
    </source>
</evidence>
<dbReference type="PRINTS" id="PR01698">
    <property type="entry name" value="CYTOFMRPINTP"/>
</dbReference>
<keyword evidence="3" id="KW-1185">Reference proteome</keyword>
<dbReference type="GO" id="GO:0006417">
    <property type="term" value="P:regulation of translation"/>
    <property type="evidence" value="ECO:0000318"/>
    <property type="project" value="GO_Central"/>
</dbReference>
<dbReference type="EMBL" id="DF237216">
    <property type="protein sequence ID" value="GAQ86053.1"/>
    <property type="molecule type" value="Genomic_DNA"/>
</dbReference>
<dbReference type="STRING" id="105231.A0A1Y1I6B5"/>
<evidence type="ECO:0008006" key="4">
    <source>
        <dbReference type="Google" id="ProtNLM"/>
    </source>
</evidence>
<organism evidence="2 3">
    <name type="scientific">Klebsormidium nitens</name>
    <name type="common">Green alga</name>
    <name type="synonym">Ulothrix nitens</name>
    <dbReference type="NCBI Taxonomy" id="105231"/>
    <lineage>
        <taxon>Eukaryota</taxon>
        <taxon>Viridiplantae</taxon>
        <taxon>Streptophyta</taxon>
        <taxon>Klebsormidiophyceae</taxon>
        <taxon>Klebsormidiales</taxon>
        <taxon>Klebsormidiaceae</taxon>
        <taxon>Klebsormidium</taxon>
    </lineage>
</organism>
<sequence>MAPEGVEIAAAVAALATFSIEDEQPSPNGLADPVTVDKSSFSSATGFADVPAFKLALTEDVHGLNQLDALVAQGHALLTSLYTYRSCVKVVPQVPPDPQLYEATFAILRVEVERIMTVHTFQASAARQLCIDMQRFSHPGRHINGPSVAHKWLMLRLLDALLLLDCVKNSKPSLATDFAWYKGLFAQVSNAPDAVNPEADNHDLLQVFLTTRFSILKNLRAELGRLASYDDILTDLLVFCLDTLEAERPPPSRSRNLIGYDRHVLLRAVPTLLVLATPTERQGDKLGRRLHPTRCQALFRRWPVVPAFWDLPLTPAAVVMELSPYFDRLADFKRFDVRPPEDDKSLAEAQMRYLLVYKARDLAIAHDEFCCRLGAAVNQIRLLGDTPPPPSLCSTVVNLTLEGLAFLTDCALAVCEQSAWKYAHIAHRAPVRDPKRAKDLTDYERAVQCNYAPEEKTALLRVIGFLKGVGRALEQSLNLLSPLIFAGIYLDIQNLVQETVHMGAYNRKGDVALLLEQLRAVLGEFTPDGRALVNNGVKVPAVEVRRVRPSAAQMYAIQFLMEELVAGTTPSSSAPSNDPPKELLRWQKRFLRLPHALDVKAHLIRLTDVSELWYREFFLERAGTVQFPIDCSLPWILASHSLTSGNPSLVDNVLLPFDIYNDAGNTALYTFKQRHLYDEVEAEIDLCFDQAVYKFGEHAFRWFKREAARQILDPAVLAAAERLTSVEETGNDEAERPPIRPRYFGLFKQSHVQLLGRSVDVTSLLRQRVSRLFRENVEFLLERLEATGLCRFLEHATLMRILERAHALLSKELCLDEFALILAEGNETVSMTSFSSRIGTQVWSDLQTDLLPSFLFNSATQRFVSSPGHIRTLRPPMPHAQPHFLAGGPVENAAAAQLADLSAQFVGGAHIDAVVEALGKQGLPWLVHQASAHLDHLVTVALPSHARPLFSHIPVPFRPPRKTGMSIEILSGPEAWLAPLLVHPNLEGALQVLKEIGNLLAFVSLLDEAVQTKETRQVLCTAPFIGVVPGREGQLQQLVGRDESAGAPITGLIDRALASVTEQLSAESAVAAQQSSRGSRIAETVYWSCVSAGSLVAHFLVQLRGLLEPFQTDWAPPLGSGRADFAHLYAALHLALCLPVRNGPPQPRWSGLGDSVTLGGLSLVHCLGLTWRWNLADLTRGLARQGVAGALGNRRGSGGPKARDAAAVVETVVHLARVSQRSLTFLATHGPSEMALQTASGRPSSPDGTGGAVSTPITPKGLSTPVTPRTPSSVVNITPRAH</sequence>
<protein>
    <recommendedName>
        <fullName evidence="4">CYRIA/CYRIB Rac1 binding domain-containing protein</fullName>
    </recommendedName>
</protein>
<reference evidence="2 3" key="1">
    <citation type="journal article" date="2014" name="Nat. Commun.">
        <title>Klebsormidium flaccidum genome reveals primary factors for plant terrestrial adaptation.</title>
        <authorList>
            <person name="Hori K."/>
            <person name="Maruyama F."/>
            <person name="Fujisawa T."/>
            <person name="Togashi T."/>
            <person name="Yamamoto N."/>
            <person name="Seo M."/>
            <person name="Sato S."/>
            <person name="Yamada T."/>
            <person name="Mori H."/>
            <person name="Tajima N."/>
            <person name="Moriyama T."/>
            <person name="Ikeuchi M."/>
            <person name="Watanabe M."/>
            <person name="Wada H."/>
            <person name="Kobayashi K."/>
            <person name="Saito M."/>
            <person name="Masuda T."/>
            <person name="Sasaki-Sekimoto Y."/>
            <person name="Mashiguchi K."/>
            <person name="Awai K."/>
            <person name="Shimojima M."/>
            <person name="Masuda S."/>
            <person name="Iwai M."/>
            <person name="Nobusawa T."/>
            <person name="Narise T."/>
            <person name="Kondo S."/>
            <person name="Saito H."/>
            <person name="Sato R."/>
            <person name="Murakawa M."/>
            <person name="Ihara Y."/>
            <person name="Oshima-Yamada Y."/>
            <person name="Ohtaka K."/>
            <person name="Satoh M."/>
            <person name="Sonobe K."/>
            <person name="Ishii M."/>
            <person name="Ohtani R."/>
            <person name="Kanamori-Sato M."/>
            <person name="Honoki R."/>
            <person name="Miyazaki D."/>
            <person name="Mochizuki H."/>
            <person name="Umetsu J."/>
            <person name="Higashi K."/>
            <person name="Shibata D."/>
            <person name="Kamiya Y."/>
            <person name="Sato N."/>
            <person name="Nakamura Y."/>
            <person name="Tabata S."/>
            <person name="Ida S."/>
            <person name="Kurokawa K."/>
            <person name="Ohta H."/>
        </authorList>
    </citation>
    <scope>NUCLEOTIDE SEQUENCE [LARGE SCALE GENOMIC DNA]</scope>
    <source>
        <strain evidence="2 3">NIES-2285</strain>
    </source>
</reference>
<accession>A0A1Y1I6B5</accession>
<dbReference type="GO" id="GO:0031267">
    <property type="term" value="F:small GTPase binding"/>
    <property type="evidence" value="ECO:0007669"/>
    <property type="project" value="InterPro"/>
</dbReference>
<evidence type="ECO:0000256" key="1">
    <source>
        <dbReference type="SAM" id="MobiDB-lite"/>
    </source>
</evidence>
<dbReference type="GO" id="GO:0030833">
    <property type="term" value="P:regulation of actin filament polymerization"/>
    <property type="evidence" value="ECO:0007669"/>
    <property type="project" value="InterPro"/>
</dbReference>
<dbReference type="PANTHER" id="PTHR12195">
    <property type="entry name" value="CYTOPLASMIC FMR1-INTERACTING PROTEIN-RELATED"/>
    <property type="match status" value="1"/>
</dbReference>
<dbReference type="Proteomes" id="UP000054558">
    <property type="component" value="Unassembled WGS sequence"/>
</dbReference>